<name>A0ABN3AMJ9_9MICO</name>
<feature type="region of interest" description="Disordered" evidence="1">
    <location>
        <begin position="1"/>
        <end position="33"/>
    </location>
</feature>
<dbReference type="Proteomes" id="UP001501599">
    <property type="component" value="Unassembled WGS sequence"/>
</dbReference>
<reference evidence="2 3" key="1">
    <citation type="journal article" date="2019" name="Int. J. Syst. Evol. Microbiol.">
        <title>The Global Catalogue of Microorganisms (GCM) 10K type strain sequencing project: providing services to taxonomists for standard genome sequencing and annotation.</title>
        <authorList>
            <consortium name="The Broad Institute Genomics Platform"/>
            <consortium name="The Broad Institute Genome Sequencing Center for Infectious Disease"/>
            <person name="Wu L."/>
            <person name="Ma J."/>
        </authorList>
    </citation>
    <scope>NUCLEOTIDE SEQUENCE [LARGE SCALE GENOMIC DNA]</scope>
    <source>
        <strain evidence="2 3">JCM 16026</strain>
    </source>
</reference>
<keyword evidence="3" id="KW-1185">Reference proteome</keyword>
<gene>
    <name evidence="2" type="ORF">GCM10009846_10340</name>
</gene>
<feature type="compositionally biased region" description="Basic and acidic residues" evidence="1">
    <location>
        <begin position="10"/>
        <end position="23"/>
    </location>
</feature>
<dbReference type="EMBL" id="BAAAQT010000005">
    <property type="protein sequence ID" value="GAA2172430.1"/>
    <property type="molecule type" value="Genomic_DNA"/>
</dbReference>
<comment type="caution">
    <text evidence="2">The sequence shown here is derived from an EMBL/GenBank/DDBJ whole genome shotgun (WGS) entry which is preliminary data.</text>
</comment>
<evidence type="ECO:0000313" key="2">
    <source>
        <dbReference type="EMBL" id="GAA2172430.1"/>
    </source>
</evidence>
<organism evidence="2 3">
    <name type="scientific">Agrococcus versicolor</name>
    <dbReference type="NCBI Taxonomy" id="501482"/>
    <lineage>
        <taxon>Bacteria</taxon>
        <taxon>Bacillati</taxon>
        <taxon>Actinomycetota</taxon>
        <taxon>Actinomycetes</taxon>
        <taxon>Micrococcales</taxon>
        <taxon>Microbacteriaceae</taxon>
        <taxon>Agrococcus</taxon>
    </lineage>
</organism>
<protein>
    <submittedName>
        <fullName evidence="2">Uncharacterized protein</fullName>
    </submittedName>
</protein>
<sequence length="84" mass="9125">MAPGQAPARAPDHPDARGGDRMTEQQIDTDEQAQTIEAVERTLVCDVCDEELEWVDGYALAHRGGEVGYFHTLVAVTPEDSSTP</sequence>
<evidence type="ECO:0000313" key="3">
    <source>
        <dbReference type="Proteomes" id="UP001501599"/>
    </source>
</evidence>
<evidence type="ECO:0000256" key="1">
    <source>
        <dbReference type="SAM" id="MobiDB-lite"/>
    </source>
</evidence>
<proteinExistence type="predicted"/>
<accession>A0ABN3AMJ9</accession>